<evidence type="ECO:0000313" key="3">
    <source>
        <dbReference type="Proteomes" id="UP000198873"/>
    </source>
</evidence>
<gene>
    <name evidence="2" type="ORF">SAMN05444716_102121</name>
</gene>
<feature type="chain" id="PRO_5039253925" description="Sensor domain-containing protein" evidence="1">
    <location>
        <begin position="32"/>
        <end position="206"/>
    </location>
</feature>
<evidence type="ECO:0000256" key="1">
    <source>
        <dbReference type="SAM" id="SignalP"/>
    </source>
</evidence>
<accession>A0A1I6QMD1</accession>
<dbReference type="Proteomes" id="UP000198873">
    <property type="component" value="Unassembled WGS sequence"/>
</dbReference>
<reference evidence="3" key="1">
    <citation type="submission" date="2016-10" db="EMBL/GenBank/DDBJ databases">
        <authorList>
            <person name="Varghese N."/>
            <person name="Submissions S."/>
        </authorList>
    </citation>
    <scope>NUCLEOTIDE SEQUENCE [LARGE SCALE GENOMIC DNA]</scope>
    <source>
        <strain evidence="3">CGMCC 4.7047</strain>
    </source>
</reference>
<protein>
    <recommendedName>
        <fullName evidence="4">Sensor domain-containing protein</fullName>
    </recommendedName>
</protein>
<sequence>MRLTRTRTAVAAGALAALAALTLSSAGAATAAGQAPAFLETGDLPPHQSSDWFAQDIRQGAPELPQFCLGDVELPAGGTWSRDYYTDVDTTAHQLVVETGSAAEAQALAAGLADAVADCAADWLRENPGATAGWDDFGTVEAGDGARVFGVHTAPQQAGLGLNLFGVGRSGDTVTVVGWGEMGRLSDAPVSAFKETTAIALTKLGG</sequence>
<keyword evidence="3" id="KW-1185">Reference proteome</keyword>
<proteinExistence type="predicted"/>
<dbReference type="STRING" id="1176198.SAMN05444716_102121"/>
<evidence type="ECO:0008006" key="4">
    <source>
        <dbReference type="Google" id="ProtNLM"/>
    </source>
</evidence>
<evidence type="ECO:0000313" key="2">
    <source>
        <dbReference type="EMBL" id="SFS53576.1"/>
    </source>
</evidence>
<name>A0A1I6QMD1_9ACTN</name>
<feature type="signal peptide" evidence="1">
    <location>
        <begin position="1"/>
        <end position="31"/>
    </location>
</feature>
<organism evidence="2 3">
    <name type="scientific">Streptomyces harbinensis</name>
    <dbReference type="NCBI Taxonomy" id="1176198"/>
    <lineage>
        <taxon>Bacteria</taxon>
        <taxon>Bacillati</taxon>
        <taxon>Actinomycetota</taxon>
        <taxon>Actinomycetes</taxon>
        <taxon>Kitasatosporales</taxon>
        <taxon>Streptomycetaceae</taxon>
        <taxon>Streptomyces</taxon>
    </lineage>
</organism>
<dbReference type="AlphaFoldDB" id="A0A1I6QMD1"/>
<dbReference type="RefSeq" id="WP_093842289.1">
    <property type="nucleotide sequence ID" value="NZ_FPAB01000002.1"/>
</dbReference>
<dbReference type="EMBL" id="FPAB01000002">
    <property type="protein sequence ID" value="SFS53576.1"/>
    <property type="molecule type" value="Genomic_DNA"/>
</dbReference>
<keyword evidence="1" id="KW-0732">Signal</keyword>